<dbReference type="Pfam" id="PF01580">
    <property type="entry name" value="FtsK_SpoIIIE"/>
    <property type="match status" value="1"/>
</dbReference>
<evidence type="ECO:0000256" key="6">
    <source>
        <dbReference type="ARBA" id="ARBA00022741"/>
    </source>
</evidence>
<dbReference type="EMBL" id="VSSQ01000035">
    <property type="protein sequence ID" value="MPL67047.1"/>
    <property type="molecule type" value="Genomic_DNA"/>
</dbReference>
<dbReference type="Pfam" id="PF09397">
    <property type="entry name" value="FtsK_gamma"/>
    <property type="match status" value="1"/>
</dbReference>
<evidence type="ECO:0000256" key="4">
    <source>
        <dbReference type="ARBA" id="ARBA00022618"/>
    </source>
</evidence>
<evidence type="ECO:0000256" key="10">
    <source>
        <dbReference type="ARBA" id="ARBA00023125"/>
    </source>
</evidence>
<name>A0A644TL04_9ZZZZ</name>
<comment type="subcellular location">
    <subcellularLocation>
        <location evidence="1">Cell membrane</location>
        <topology evidence="1">Multi-pass membrane protein</topology>
    </subcellularLocation>
</comment>
<keyword evidence="6" id="KW-0547">Nucleotide-binding</keyword>
<dbReference type="InterPro" id="IPR036388">
    <property type="entry name" value="WH-like_DNA-bd_sf"/>
</dbReference>
<feature type="transmembrane region" description="Helical" evidence="14">
    <location>
        <begin position="121"/>
        <end position="137"/>
    </location>
</feature>
<keyword evidence="11 14" id="KW-0472">Membrane</keyword>
<dbReference type="AlphaFoldDB" id="A0A644TL04"/>
<keyword evidence="10" id="KW-0238">DNA-binding</keyword>
<keyword evidence="4" id="KW-0132">Cell division</keyword>
<evidence type="ECO:0000256" key="1">
    <source>
        <dbReference type="ARBA" id="ARBA00004651"/>
    </source>
</evidence>
<keyword evidence="3" id="KW-1003">Cell membrane</keyword>
<dbReference type="GO" id="GO:0007059">
    <property type="term" value="P:chromosome segregation"/>
    <property type="evidence" value="ECO:0007669"/>
    <property type="project" value="UniProtKB-KW"/>
</dbReference>
<evidence type="ECO:0000256" key="7">
    <source>
        <dbReference type="ARBA" id="ARBA00022829"/>
    </source>
</evidence>
<dbReference type="InterPro" id="IPR050206">
    <property type="entry name" value="FtsK/SpoIIIE/SftA"/>
</dbReference>
<feature type="transmembrane region" description="Helical" evidence="14">
    <location>
        <begin position="92"/>
        <end position="109"/>
    </location>
</feature>
<dbReference type="Gene3D" id="3.30.980.40">
    <property type="match status" value="1"/>
</dbReference>
<dbReference type="PANTHER" id="PTHR22683:SF41">
    <property type="entry name" value="DNA TRANSLOCASE FTSK"/>
    <property type="match status" value="1"/>
</dbReference>
<evidence type="ECO:0000256" key="2">
    <source>
        <dbReference type="ARBA" id="ARBA00006474"/>
    </source>
</evidence>
<proteinExistence type="inferred from homology"/>
<feature type="transmembrane region" description="Helical" evidence="14">
    <location>
        <begin position="56"/>
        <end position="80"/>
    </location>
</feature>
<evidence type="ECO:0000256" key="11">
    <source>
        <dbReference type="ARBA" id="ARBA00023136"/>
    </source>
</evidence>
<keyword evidence="7" id="KW-0159">Chromosome partition</keyword>
<dbReference type="SUPFAM" id="SSF46785">
    <property type="entry name" value="Winged helix' DNA-binding domain"/>
    <property type="match status" value="1"/>
</dbReference>
<dbReference type="GO" id="GO:0005886">
    <property type="term" value="C:plasma membrane"/>
    <property type="evidence" value="ECO:0007669"/>
    <property type="project" value="UniProtKB-SubCell"/>
</dbReference>
<comment type="similarity">
    <text evidence="2">Belongs to the FtsK/SpoIIIE/SftA family.</text>
</comment>
<evidence type="ECO:0000256" key="5">
    <source>
        <dbReference type="ARBA" id="ARBA00022692"/>
    </source>
</evidence>
<gene>
    <name evidence="16" type="primary">spoIIIE_2</name>
    <name evidence="16" type="ORF">SDC9_12737</name>
</gene>
<dbReference type="Gene3D" id="3.40.50.300">
    <property type="entry name" value="P-loop containing nucleotide triphosphate hydrolases"/>
    <property type="match status" value="1"/>
</dbReference>
<dbReference type="Gene3D" id="1.10.10.10">
    <property type="entry name" value="Winged helix-like DNA-binding domain superfamily/Winged helix DNA-binding domain"/>
    <property type="match status" value="1"/>
</dbReference>
<dbReference type="GO" id="GO:0005524">
    <property type="term" value="F:ATP binding"/>
    <property type="evidence" value="ECO:0007669"/>
    <property type="project" value="UniProtKB-KW"/>
</dbReference>
<dbReference type="Pfam" id="PF17854">
    <property type="entry name" value="FtsK_alpha"/>
    <property type="match status" value="1"/>
</dbReference>
<keyword evidence="8" id="KW-0067">ATP-binding</keyword>
<evidence type="ECO:0000259" key="15">
    <source>
        <dbReference type="PROSITE" id="PS50901"/>
    </source>
</evidence>
<feature type="transmembrane region" description="Helical" evidence="14">
    <location>
        <begin position="21"/>
        <end position="44"/>
    </location>
</feature>
<organism evidence="16">
    <name type="scientific">bioreactor metagenome</name>
    <dbReference type="NCBI Taxonomy" id="1076179"/>
    <lineage>
        <taxon>unclassified sequences</taxon>
        <taxon>metagenomes</taxon>
        <taxon>ecological metagenomes</taxon>
    </lineage>
</organism>
<dbReference type="SUPFAM" id="SSF52540">
    <property type="entry name" value="P-loop containing nucleoside triphosphate hydrolases"/>
    <property type="match status" value="1"/>
</dbReference>
<evidence type="ECO:0000256" key="12">
    <source>
        <dbReference type="ARBA" id="ARBA00023306"/>
    </source>
</evidence>
<dbReference type="PANTHER" id="PTHR22683">
    <property type="entry name" value="SPORULATION PROTEIN RELATED"/>
    <property type="match status" value="1"/>
</dbReference>
<sequence length="741" mass="80562">MERKSGRNIPKKVSENGSFLQYVEIVGIILIAIAVFMFCALLGLNVGSVGVFVAKILKYALGRAAFILPVYLLTIGLGYVIKHEQLTLSRKFFSVLLILVSLIGLTHYFLVPDGQELQPDLLPTGGGLLGGAILFLLKKVVGKAGALIILSAGTLAGIVLTGKFSLGDSLQKASDGMKTGVKNASLKIEDVRQRRRERKSFYNQEKDNENYTEYMEEDPTDIVQPILKFSRTELEGELPTLEIPKEVETVPSSSVAPNNKKTSSGTYKFPPLNLLNPIHKTKTQGINEAIRTQSKIIEQTLVDFGVRATLTNVTSGPSVTRFELAPAPGVKVSKIQNLSDDLALKLAVPSIRIEPIPGKAAIGLEVPSLTSEAVNFRSVVDCAALKKATGKLCVGLGKDISGNVIIADLGKMPHLLVAGSTGSGKSVCINTIIASLLYKATPDEVKLILVDPKVVELTNYNGIPHLLTPVVTNAKQAASALHWAVVEMEKRYTLFAEAQVREINKYNETTEEKLPFIVIIIDELSDLMMVAAVDVEDAILRLAQKARAAGIHLILATQRPSVDVITGIIKANIPSRIAFAVSSQIDSRTILDMNGAEKLLGKGDMLFYPIGANKPQRIQGAFISDEELAKVVNFIKAQAIPPIFEEEVTTQELTGNKKQPFTDNASEQEDELFEDAVRLVVATQQASSSMLQRKFRIGYTRAARLVDSMEELGIVGASDGSKPRALKMSPMEIEEKFFTKK</sequence>
<feature type="transmembrane region" description="Helical" evidence="14">
    <location>
        <begin position="144"/>
        <end position="166"/>
    </location>
</feature>
<dbReference type="PROSITE" id="PS50901">
    <property type="entry name" value="FTSK"/>
    <property type="match status" value="1"/>
</dbReference>
<keyword evidence="5 14" id="KW-0812">Transmembrane</keyword>
<reference evidence="16" key="1">
    <citation type="submission" date="2019-08" db="EMBL/GenBank/DDBJ databases">
        <authorList>
            <person name="Kucharzyk K."/>
            <person name="Murdoch R.W."/>
            <person name="Higgins S."/>
            <person name="Loffler F."/>
        </authorList>
    </citation>
    <scope>NUCLEOTIDE SEQUENCE</scope>
</reference>
<dbReference type="GO" id="GO:0051301">
    <property type="term" value="P:cell division"/>
    <property type="evidence" value="ECO:0007669"/>
    <property type="project" value="UniProtKB-KW"/>
</dbReference>
<dbReference type="SMART" id="SM00382">
    <property type="entry name" value="AAA"/>
    <property type="match status" value="1"/>
</dbReference>
<keyword evidence="9 14" id="KW-1133">Transmembrane helix</keyword>
<dbReference type="InterPro" id="IPR003593">
    <property type="entry name" value="AAA+_ATPase"/>
</dbReference>
<dbReference type="GO" id="GO:0003677">
    <property type="term" value="F:DNA binding"/>
    <property type="evidence" value="ECO:0007669"/>
    <property type="project" value="UniProtKB-KW"/>
</dbReference>
<dbReference type="InterPro" id="IPR036390">
    <property type="entry name" value="WH_DNA-bd_sf"/>
</dbReference>
<evidence type="ECO:0000256" key="13">
    <source>
        <dbReference type="ARBA" id="ARBA00025923"/>
    </source>
</evidence>
<evidence type="ECO:0000256" key="14">
    <source>
        <dbReference type="SAM" id="Phobius"/>
    </source>
</evidence>
<dbReference type="InterPro" id="IPR025199">
    <property type="entry name" value="FtsK_4TM"/>
</dbReference>
<dbReference type="SMART" id="SM00843">
    <property type="entry name" value="Ftsk_gamma"/>
    <property type="match status" value="1"/>
</dbReference>
<dbReference type="InterPro" id="IPR027417">
    <property type="entry name" value="P-loop_NTPase"/>
</dbReference>
<comment type="subunit">
    <text evidence="13">Homohexamer. Forms a ring that surrounds DNA.</text>
</comment>
<dbReference type="CDD" id="cd01127">
    <property type="entry name" value="TrwB_TraG_TraD_VirD4"/>
    <property type="match status" value="1"/>
</dbReference>
<dbReference type="InterPro" id="IPR018541">
    <property type="entry name" value="Ftsk_gamma"/>
</dbReference>
<evidence type="ECO:0000313" key="16">
    <source>
        <dbReference type="EMBL" id="MPL67047.1"/>
    </source>
</evidence>
<keyword evidence="12" id="KW-0131">Cell cycle</keyword>
<dbReference type="InterPro" id="IPR002543">
    <property type="entry name" value="FtsK_dom"/>
</dbReference>
<accession>A0A644TL04</accession>
<protein>
    <submittedName>
        <fullName evidence="16">DNA translocase SpoIIIE</fullName>
    </submittedName>
</protein>
<evidence type="ECO:0000256" key="3">
    <source>
        <dbReference type="ARBA" id="ARBA00022475"/>
    </source>
</evidence>
<feature type="domain" description="FtsK" evidence="15">
    <location>
        <begin position="401"/>
        <end position="588"/>
    </location>
</feature>
<dbReference type="Pfam" id="PF13491">
    <property type="entry name" value="FtsK_4TM"/>
    <property type="match status" value="1"/>
</dbReference>
<dbReference type="InterPro" id="IPR041027">
    <property type="entry name" value="FtsK_alpha"/>
</dbReference>
<evidence type="ECO:0000256" key="9">
    <source>
        <dbReference type="ARBA" id="ARBA00022989"/>
    </source>
</evidence>
<comment type="caution">
    <text evidence="16">The sequence shown here is derived from an EMBL/GenBank/DDBJ whole genome shotgun (WGS) entry which is preliminary data.</text>
</comment>
<evidence type="ECO:0000256" key="8">
    <source>
        <dbReference type="ARBA" id="ARBA00022840"/>
    </source>
</evidence>